<dbReference type="EMBL" id="JAUUTY010000001">
    <property type="protein sequence ID" value="KAK1699202.1"/>
    <property type="molecule type" value="Genomic_DNA"/>
</dbReference>
<dbReference type="Proteomes" id="UP001231189">
    <property type="component" value="Unassembled WGS sequence"/>
</dbReference>
<gene>
    <name evidence="3" type="ORF">QYE76_015899</name>
</gene>
<reference evidence="3" key="1">
    <citation type="submission" date="2023-07" db="EMBL/GenBank/DDBJ databases">
        <title>A chromosome-level genome assembly of Lolium multiflorum.</title>
        <authorList>
            <person name="Chen Y."/>
            <person name="Copetti D."/>
            <person name="Kolliker R."/>
            <person name="Studer B."/>
        </authorList>
    </citation>
    <scope>NUCLEOTIDE SEQUENCE</scope>
    <source>
        <strain evidence="3">02402/16</strain>
        <tissue evidence="3">Leaf</tissue>
    </source>
</reference>
<evidence type="ECO:0000313" key="3">
    <source>
        <dbReference type="EMBL" id="KAK1699202.1"/>
    </source>
</evidence>
<feature type="coiled-coil region" evidence="1">
    <location>
        <begin position="93"/>
        <end position="148"/>
    </location>
</feature>
<feature type="region of interest" description="Disordered" evidence="2">
    <location>
        <begin position="67"/>
        <end position="90"/>
    </location>
</feature>
<keyword evidence="4" id="KW-1185">Reference proteome</keyword>
<proteinExistence type="predicted"/>
<comment type="caution">
    <text evidence="3">The sequence shown here is derived from an EMBL/GenBank/DDBJ whole genome shotgun (WGS) entry which is preliminary data.</text>
</comment>
<evidence type="ECO:0000256" key="1">
    <source>
        <dbReference type="SAM" id="Coils"/>
    </source>
</evidence>
<sequence>MVANSVQDVDWAKARDSGKINKDKWKALVKDAKPHSKKIIAFFSPKPACSTSTAKTELVFDNYTAPAGPLDASPATSHSRKTSVDDVADDSSHADLLQELTELRQQLQSMKKQVVVVMDQSRKSSDRARAALQQAQEALKLKEDAAAEAPCASQHEDYMLDLMTSAGQDMSDQRVNARIRILLQLSQQSGSDFWADITRTRRIVQFQDRASQVRDFLDSCTNILAMVYKSMFPRNPQPAGLPQLMDKFKSVDQIHLFVKAQLVAGARFALIVLKIYYPKMSLNNIVDICHAKVRERKRNVDKINDKVTPTAEKMIEDLLRMDADFFREHHYADTLDVPAGAERINIDDLI</sequence>
<name>A0AAD8U5P3_LOLMU</name>
<evidence type="ECO:0000256" key="2">
    <source>
        <dbReference type="SAM" id="MobiDB-lite"/>
    </source>
</evidence>
<dbReference type="AlphaFoldDB" id="A0AAD8U5P3"/>
<evidence type="ECO:0000313" key="4">
    <source>
        <dbReference type="Proteomes" id="UP001231189"/>
    </source>
</evidence>
<protein>
    <submittedName>
        <fullName evidence="3">Uncharacterized protein</fullName>
    </submittedName>
</protein>
<organism evidence="3 4">
    <name type="scientific">Lolium multiflorum</name>
    <name type="common">Italian ryegrass</name>
    <name type="synonym">Lolium perenne subsp. multiflorum</name>
    <dbReference type="NCBI Taxonomy" id="4521"/>
    <lineage>
        <taxon>Eukaryota</taxon>
        <taxon>Viridiplantae</taxon>
        <taxon>Streptophyta</taxon>
        <taxon>Embryophyta</taxon>
        <taxon>Tracheophyta</taxon>
        <taxon>Spermatophyta</taxon>
        <taxon>Magnoliopsida</taxon>
        <taxon>Liliopsida</taxon>
        <taxon>Poales</taxon>
        <taxon>Poaceae</taxon>
        <taxon>BOP clade</taxon>
        <taxon>Pooideae</taxon>
        <taxon>Poodae</taxon>
        <taxon>Poeae</taxon>
        <taxon>Poeae Chloroplast Group 2 (Poeae type)</taxon>
        <taxon>Loliodinae</taxon>
        <taxon>Loliinae</taxon>
        <taxon>Lolium</taxon>
    </lineage>
</organism>
<accession>A0AAD8U5P3</accession>
<keyword evidence="1" id="KW-0175">Coiled coil</keyword>